<gene>
    <name evidence="1" type="ORF">GMA12_11985</name>
</gene>
<organism evidence="1 2">
    <name type="scientific">Kocuria sediminis</name>
    <dbReference type="NCBI Taxonomy" id="1038857"/>
    <lineage>
        <taxon>Bacteria</taxon>
        <taxon>Bacillati</taxon>
        <taxon>Actinomycetota</taxon>
        <taxon>Actinomycetes</taxon>
        <taxon>Micrococcales</taxon>
        <taxon>Micrococcaceae</taxon>
        <taxon>Kocuria</taxon>
    </lineage>
</organism>
<name>A0A6N8GNP4_9MICC</name>
<reference evidence="1 2" key="1">
    <citation type="submission" date="2019-12" db="EMBL/GenBank/DDBJ databases">
        <authorList>
            <person name="Shi Y."/>
        </authorList>
    </citation>
    <scope>NUCLEOTIDE SEQUENCE [LARGE SCALE GENOMIC DNA]</scope>
    <source>
        <strain evidence="1 2">JCM 17929</strain>
    </source>
</reference>
<dbReference type="Proteomes" id="UP000436989">
    <property type="component" value="Unassembled WGS sequence"/>
</dbReference>
<comment type="caution">
    <text evidence="1">The sequence shown here is derived from an EMBL/GenBank/DDBJ whole genome shotgun (WGS) entry which is preliminary data.</text>
</comment>
<sequence length="77" mass="8298">MTDRADEQTPQDPKTLPLGLQLAVGLTASVVVFAALDPVPGGPWNLWGGLIHIGGSVVHLRLVHQSVTLRLEERPVR</sequence>
<dbReference type="EMBL" id="WOGU01000009">
    <property type="protein sequence ID" value="MUN63847.1"/>
    <property type="molecule type" value="Genomic_DNA"/>
</dbReference>
<evidence type="ECO:0000313" key="2">
    <source>
        <dbReference type="Proteomes" id="UP000436989"/>
    </source>
</evidence>
<dbReference type="RefSeq" id="WP_156269740.1">
    <property type="nucleotide sequence ID" value="NZ_WOGU01000009.1"/>
</dbReference>
<keyword evidence="2" id="KW-1185">Reference proteome</keyword>
<protein>
    <submittedName>
        <fullName evidence="1">Uncharacterized protein</fullName>
    </submittedName>
</protein>
<accession>A0A6N8GNP4</accession>
<evidence type="ECO:0000313" key="1">
    <source>
        <dbReference type="EMBL" id="MUN63847.1"/>
    </source>
</evidence>
<dbReference type="AlphaFoldDB" id="A0A6N8GNP4"/>
<proteinExistence type="predicted"/>